<keyword evidence="2" id="KW-1185">Reference proteome</keyword>
<proteinExistence type="predicted"/>
<organism evidence="1 2">
    <name type="scientific">Dermacentor silvarum</name>
    <name type="common">Tick</name>
    <dbReference type="NCBI Taxonomy" id="543639"/>
    <lineage>
        <taxon>Eukaryota</taxon>
        <taxon>Metazoa</taxon>
        <taxon>Ecdysozoa</taxon>
        <taxon>Arthropoda</taxon>
        <taxon>Chelicerata</taxon>
        <taxon>Arachnida</taxon>
        <taxon>Acari</taxon>
        <taxon>Parasitiformes</taxon>
        <taxon>Ixodida</taxon>
        <taxon>Ixodoidea</taxon>
        <taxon>Ixodidae</taxon>
        <taxon>Rhipicephalinae</taxon>
        <taxon>Dermacentor</taxon>
    </lineage>
</organism>
<sequence>MRVGTTSLLVTVDDRKSEVVFEIDEGNKCATTEEPYCVTVANCPKAQRDIRRGLHPTICDWRGTVSLVCCAQPTGLPPVTPDQPRSPSVEGTGSPTTLPGATSDRLEPSEGDAGESCDCDEDKAPPPVRSCGLRPEETESRLRPARLLLDEPVYSLDARRVRRPGLRKRRPLNALSLLPRQQLNGQPQQQQQQQQQTQSSPPQDVWPWMASVVDQVNPARRCAGVLLDQQHVLTAAQCFGPGNGRNSAVMLNIPNAPVTLRRVVSAEAHPDFRVPDGYHDLSVVRFEPALTPGQLAPICLPTVLNARRVLNGSILDAVSWSNRQRDFHPGSMGEKRYQVVDVSSCNSTYAGVDLSPYPAGISHEDFICTQLATIVGDECVGIPGSPLMIQDGKHWTVIGMYSFGVSCSGTAQYPTVFTRVSPYVTWIYEKIGLR</sequence>
<evidence type="ECO:0000313" key="2">
    <source>
        <dbReference type="Proteomes" id="UP000821865"/>
    </source>
</evidence>
<dbReference type="EMBL" id="CM023470">
    <property type="protein sequence ID" value="KAH7981279.1"/>
    <property type="molecule type" value="Genomic_DNA"/>
</dbReference>
<protein>
    <submittedName>
        <fullName evidence="1">Uncharacterized protein</fullName>
    </submittedName>
</protein>
<dbReference type="Proteomes" id="UP000821865">
    <property type="component" value="Chromosome 1"/>
</dbReference>
<gene>
    <name evidence="1" type="ORF">HPB49_022891</name>
</gene>
<reference evidence="1" key="1">
    <citation type="submission" date="2020-05" db="EMBL/GenBank/DDBJ databases">
        <title>Large-scale comparative analyses of tick genomes elucidate their genetic diversity and vector capacities.</title>
        <authorList>
            <person name="Jia N."/>
            <person name="Wang J."/>
            <person name="Shi W."/>
            <person name="Du L."/>
            <person name="Sun Y."/>
            <person name="Zhan W."/>
            <person name="Jiang J."/>
            <person name="Wang Q."/>
            <person name="Zhang B."/>
            <person name="Ji P."/>
            <person name="Sakyi L.B."/>
            <person name="Cui X."/>
            <person name="Yuan T."/>
            <person name="Jiang B."/>
            <person name="Yang W."/>
            <person name="Lam T.T.-Y."/>
            <person name="Chang Q."/>
            <person name="Ding S."/>
            <person name="Wang X."/>
            <person name="Zhu J."/>
            <person name="Ruan X."/>
            <person name="Zhao L."/>
            <person name="Wei J."/>
            <person name="Que T."/>
            <person name="Du C."/>
            <person name="Cheng J."/>
            <person name="Dai P."/>
            <person name="Han X."/>
            <person name="Huang E."/>
            <person name="Gao Y."/>
            <person name="Liu J."/>
            <person name="Shao H."/>
            <person name="Ye R."/>
            <person name="Li L."/>
            <person name="Wei W."/>
            <person name="Wang X."/>
            <person name="Wang C."/>
            <person name="Yang T."/>
            <person name="Huo Q."/>
            <person name="Li W."/>
            <person name="Guo W."/>
            <person name="Chen H."/>
            <person name="Zhou L."/>
            <person name="Ni X."/>
            <person name="Tian J."/>
            <person name="Zhou Y."/>
            <person name="Sheng Y."/>
            <person name="Liu T."/>
            <person name="Pan Y."/>
            <person name="Xia L."/>
            <person name="Li J."/>
            <person name="Zhao F."/>
            <person name="Cao W."/>
        </authorList>
    </citation>
    <scope>NUCLEOTIDE SEQUENCE</scope>
    <source>
        <strain evidence="1">Dsil-2018</strain>
    </source>
</reference>
<comment type="caution">
    <text evidence="1">The sequence shown here is derived from an EMBL/GenBank/DDBJ whole genome shotgun (WGS) entry which is preliminary data.</text>
</comment>
<evidence type="ECO:0000313" key="1">
    <source>
        <dbReference type="EMBL" id="KAH7981279.1"/>
    </source>
</evidence>
<name>A0ACB8E3U4_DERSI</name>
<accession>A0ACB8E3U4</accession>